<accession>A0ACB9JT65</accession>
<name>A0ACB9JT65_9ASTR</name>
<reference evidence="1 2" key="2">
    <citation type="journal article" date="2022" name="Mol. Ecol. Resour.">
        <title>The genomes of chicory, endive, great burdock and yacon provide insights into Asteraceae paleo-polyploidization history and plant inulin production.</title>
        <authorList>
            <person name="Fan W."/>
            <person name="Wang S."/>
            <person name="Wang H."/>
            <person name="Wang A."/>
            <person name="Jiang F."/>
            <person name="Liu H."/>
            <person name="Zhao H."/>
            <person name="Xu D."/>
            <person name="Zhang Y."/>
        </authorList>
    </citation>
    <scope>NUCLEOTIDE SEQUENCE [LARGE SCALE GENOMIC DNA]</scope>
    <source>
        <strain evidence="2">cv. Yunnan</strain>
        <tissue evidence="1">Leaves</tissue>
    </source>
</reference>
<protein>
    <submittedName>
        <fullName evidence="1">Uncharacterized protein</fullName>
    </submittedName>
</protein>
<dbReference type="Proteomes" id="UP001056120">
    <property type="component" value="Linkage Group LG02"/>
</dbReference>
<keyword evidence="2" id="KW-1185">Reference proteome</keyword>
<evidence type="ECO:0000313" key="2">
    <source>
        <dbReference type="Proteomes" id="UP001056120"/>
    </source>
</evidence>
<evidence type="ECO:0000313" key="1">
    <source>
        <dbReference type="EMBL" id="KAI3823165.1"/>
    </source>
</evidence>
<gene>
    <name evidence="1" type="ORF">L1987_04597</name>
</gene>
<organism evidence="1 2">
    <name type="scientific">Smallanthus sonchifolius</name>
    <dbReference type="NCBI Taxonomy" id="185202"/>
    <lineage>
        <taxon>Eukaryota</taxon>
        <taxon>Viridiplantae</taxon>
        <taxon>Streptophyta</taxon>
        <taxon>Embryophyta</taxon>
        <taxon>Tracheophyta</taxon>
        <taxon>Spermatophyta</taxon>
        <taxon>Magnoliopsida</taxon>
        <taxon>eudicotyledons</taxon>
        <taxon>Gunneridae</taxon>
        <taxon>Pentapetalae</taxon>
        <taxon>asterids</taxon>
        <taxon>campanulids</taxon>
        <taxon>Asterales</taxon>
        <taxon>Asteraceae</taxon>
        <taxon>Asteroideae</taxon>
        <taxon>Heliantheae alliance</taxon>
        <taxon>Millerieae</taxon>
        <taxon>Smallanthus</taxon>
    </lineage>
</organism>
<dbReference type="EMBL" id="CM042019">
    <property type="protein sequence ID" value="KAI3823165.1"/>
    <property type="molecule type" value="Genomic_DNA"/>
</dbReference>
<proteinExistence type="predicted"/>
<comment type="caution">
    <text evidence="1">The sequence shown here is derived from an EMBL/GenBank/DDBJ whole genome shotgun (WGS) entry which is preliminary data.</text>
</comment>
<sequence length="435" mass="48945">MRNNICYKFLHLVLSILPLFLLWLKITTANPLGRQLIAVGRGVSNYKCIDEEMPSLLYFKAYIHEDPYNYLSTWTPKEEEATSDWSGVTCNNQGHVTGLYLRFLGFKELGNLTNLQILSLENLSSCTIENLDWLSYMSHLEELHMDGISLAKADNWVNVILNLQNLSTLSVDRCELSQVKHPYVNSNSSSIASLYLQNNNLNSSMYHWLFPLTSNRLVDLRLSGNNIFIPAVFGLSNNQFNGTLSPKLVNLDISANSLKGAISANIGKSTILYIDLSNNSLEGVLSGAQMSNLSFVEFIHLSSCKLGPRFPKWIKTLKRLTHIDISNTRISDTIPEEFWNMGPSQLTYLNLSSNNITGKVTNLTSNFNSEFSILDLSSNNVCGHILNVPSTLQILDLSENKFYGEISFLCQIVDESLFFLDLSHNSFTGQIPDWL</sequence>
<reference evidence="2" key="1">
    <citation type="journal article" date="2022" name="Mol. Ecol. Resour.">
        <title>The genomes of chicory, endive, great burdock and yacon provide insights into Asteraceae palaeo-polyploidization history and plant inulin production.</title>
        <authorList>
            <person name="Fan W."/>
            <person name="Wang S."/>
            <person name="Wang H."/>
            <person name="Wang A."/>
            <person name="Jiang F."/>
            <person name="Liu H."/>
            <person name="Zhao H."/>
            <person name="Xu D."/>
            <person name="Zhang Y."/>
        </authorList>
    </citation>
    <scope>NUCLEOTIDE SEQUENCE [LARGE SCALE GENOMIC DNA]</scope>
    <source>
        <strain evidence="2">cv. Yunnan</strain>
    </source>
</reference>